<evidence type="ECO:0000313" key="2">
    <source>
        <dbReference type="Proteomes" id="UP000716291"/>
    </source>
</evidence>
<name>A0A9P6WTE1_RHIOR</name>
<evidence type="ECO:0000313" key="1">
    <source>
        <dbReference type="EMBL" id="KAG1281651.1"/>
    </source>
</evidence>
<protein>
    <submittedName>
        <fullName evidence="1">Uncharacterized protein</fullName>
    </submittedName>
</protein>
<sequence length="95" mass="10651">METVVLTPCAGPGSTQMVDDQDLHCVISKKQLQRYSRKRLVEEVFLVSFVNQDQGTLGPVLESVEEKKALLIEFQDVFCNDLPPGLPPVRVVEHD</sequence>
<gene>
    <name evidence="1" type="ORF">G6F64_014457</name>
</gene>
<proteinExistence type="predicted"/>
<dbReference type="Proteomes" id="UP000716291">
    <property type="component" value="Unassembled WGS sequence"/>
</dbReference>
<dbReference type="EMBL" id="JAANQT010008437">
    <property type="protein sequence ID" value="KAG1281651.1"/>
    <property type="molecule type" value="Genomic_DNA"/>
</dbReference>
<dbReference type="AlphaFoldDB" id="A0A9P6WTE1"/>
<comment type="caution">
    <text evidence="1">The sequence shown here is derived from an EMBL/GenBank/DDBJ whole genome shotgun (WGS) entry which is preliminary data.</text>
</comment>
<keyword evidence="2" id="KW-1185">Reference proteome</keyword>
<organism evidence="1 2">
    <name type="scientific">Rhizopus oryzae</name>
    <name type="common">Mucormycosis agent</name>
    <name type="synonym">Rhizopus arrhizus var. delemar</name>
    <dbReference type="NCBI Taxonomy" id="64495"/>
    <lineage>
        <taxon>Eukaryota</taxon>
        <taxon>Fungi</taxon>
        <taxon>Fungi incertae sedis</taxon>
        <taxon>Mucoromycota</taxon>
        <taxon>Mucoromycotina</taxon>
        <taxon>Mucoromycetes</taxon>
        <taxon>Mucorales</taxon>
        <taxon>Mucorineae</taxon>
        <taxon>Rhizopodaceae</taxon>
        <taxon>Rhizopus</taxon>
    </lineage>
</organism>
<reference evidence="1" key="1">
    <citation type="journal article" date="2020" name="Microb. Genom.">
        <title>Genetic diversity of clinical and environmental Mucorales isolates obtained from an investigation of mucormycosis cases among solid organ transplant recipients.</title>
        <authorList>
            <person name="Nguyen M.H."/>
            <person name="Kaul D."/>
            <person name="Muto C."/>
            <person name="Cheng S.J."/>
            <person name="Richter R.A."/>
            <person name="Bruno V.M."/>
            <person name="Liu G."/>
            <person name="Beyhan S."/>
            <person name="Sundermann A.J."/>
            <person name="Mounaud S."/>
            <person name="Pasculle A.W."/>
            <person name="Nierman W.C."/>
            <person name="Driscoll E."/>
            <person name="Cumbie R."/>
            <person name="Clancy C.J."/>
            <person name="Dupont C.L."/>
        </authorList>
    </citation>
    <scope>NUCLEOTIDE SEQUENCE</scope>
    <source>
        <strain evidence="1">GL11</strain>
    </source>
</reference>
<accession>A0A9P6WTE1</accession>